<dbReference type="GO" id="GO:0016887">
    <property type="term" value="F:ATP hydrolysis activity"/>
    <property type="evidence" value="ECO:0007669"/>
    <property type="project" value="RHEA"/>
</dbReference>
<dbReference type="PROSITE" id="PS51198">
    <property type="entry name" value="UVRD_HELICASE_ATP_BIND"/>
    <property type="match status" value="1"/>
</dbReference>
<feature type="domain" description="UvrD-like helicase ATP-binding" evidence="13">
    <location>
        <begin position="8"/>
        <end position="286"/>
    </location>
</feature>
<dbReference type="InterPro" id="IPR014016">
    <property type="entry name" value="UvrD-like_ATP-bd"/>
</dbReference>
<evidence type="ECO:0000256" key="4">
    <source>
        <dbReference type="ARBA" id="ARBA00022801"/>
    </source>
</evidence>
<organism evidence="15">
    <name type="scientific">hydrothermal vent metagenome</name>
    <dbReference type="NCBI Taxonomy" id="652676"/>
    <lineage>
        <taxon>unclassified sequences</taxon>
        <taxon>metagenomes</taxon>
        <taxon>ecological metagenomes</taxon>
    </lineage>
</organism>
<evidence type="ECO:0000256" key="11">
    <source>
        <dbReference type="ARBA" id="ARBA00034808"/>
    </source>
</evidence>
<dbReference type="FunFam" id="1.10.486.10:FF:000003">
    <property type="entry name" value="ATP-dependent DNA helicase"/>
    <property type="match status" value="1"/>
</dbReference>
<dbReference type="InterPro" id="IPR000212">
    <property type="entry name" value="DNA_helicase_UvrD/REP"/>
</dbReference>
<evidence type="ECO:0000256" key="10">
    <source>
        <dbReference type="ARBA" id="ARBA00034617"/>
    </source>
</evidence>
<sequence length="725" mass="83086">MDVSKILDPLNDAQRQAVCAEAGNVLVLAGAGSGKTRVLVHRIAWLLASENVSPYGILAVTFTNKAAGQMRARIEQLRGTPSGGMWVGTFHGLAHRLLRAHWKEADLLQHFQVMDSEDQFRAIRRLIKEMGLDEGQWPAKESQWYINARKDEGLRPDNLEHHNDPHKRGMIEIYAEYERYCQRVGAVDFAELLLRSHQLWLRNPEVLTHYQNRFKFILVDEFQDTNTIQYAWLKLLAGNNTGMFAVGDDDQSIYGWRGARVENIHQFSKDYANTATFRLEQNYRSTGNILNAANALIEHNTDRMGKELWTDDGEGELIQLYAAFNEQDEAQFIVDKVKDWIDKGGLRSENALLYRSNAQSRVLEERLINYGIPYRVYGGLRFFERQEIKDALAYMRLTNNREDDASFERIVNVPTRGIGSRTVEIIRETARNSGSSMWQAAYHLIENKELPSRALNALQFFVQRIEEIKSAIENLALHEQIEHVIHESGLIDHYKKEKGERGRTRLENLDELINAGKNFDEDALEEEIETSDVLTAFLSHASLEAGERQGDEWDDCVQLMTLHSAKGLEFKQVFLCGLEEGMFPHRLSSEDSSKLEEERRLCYVGMTRAMEKLVISYAEKRRLYGEEKIARASRFISEIPSEYLEEVRLGSSVATPVYDGSYAKMATVEDKEAPVKLGQRVIHAKFGEGVVLNYEGQGRHARVQVNFEMEGSKWLVMEYANLQFC</sequence>
<evidence type="ECO:0000259" key="14">
    <source>
        <dbReference type="PROSITE" id="PS51217"/>
    </source>
</evidence>
<dbReference type="EMBL" id="UOFR01000036">
    <property type="protein sequence ID" value="VAW96019.1"/>
    <property type="molecule type" value="Genomic_DNA"/>
</dbReference>
<keyword evidence="2" id="KW-0547">Nucleotide-binding</keyword>
<dbReference type="GO" id="GO:0005829">
    <property type="term" value="C:cytosol"/>
    <property type="evidence" value="ECO:0007669"/>
    <property type="project" value="TreeGrafter"/>
</dbReference>
<dbReference type="GO" id="GO:0005524">
    <property type="term" value="F:ATP binding"/>
    <property type="evidence" value="ECO:0007669"/>
    <property type="project" value="UniProtKB-KW"/>
</dbReference>
<comment type="catalytic activity">
    <reaction evidence="12">
        <text>ATP + H2O = ADP + phosphate + H(+)</text>
        <dbReference type="Rhea" id="RHEA:13065"/>
        <dbReference type="ChEBI" id="CHEBI:15377"/>
        <dbReference type="ChEBI" id="CHEBI:15378"/>
        <dbReference type="ChEBI" id="CHEBI:30616"/>
        <dbReference type="ChEBI" id="CHEBI:43474"/>
        <dbReference type="ChEBI" id="CHEBI:456216"/>
        <dbReference type="EC" id="5.6.2.4"/>
    </reaction>
</comment>
<dbReference type="Pfam" id="PF21196">
    <property type="entry name" value="PcrA_UvrD_tudor"/>
    <property type="match status" value="1"/>
</dbReference>
<dbReference type="CDD" id="cd17932">
    <property type="entry name" value="DEXQc_UvrD"/>
    <property type="match status" value="1"/>
</dbReference>
<dbReference type="FunFam" id="3.40.50.300:FF:001201">
    <property type="entry name" value="ATP-dependent DNA helicase UvrD2"/>
    <property type="match status" value="1"/>
</dbReference>
<name>A0A3B1ACL7_9ZZZZ</name>
<gene>
    <name evidence="15" type="ORF">MNBD_GAMMA21-2224</name>
</gene>
<keyword evidence="4 15" id="KW-0378">Hydrolase</keyword>
<protein>
    <recommendedName>
        <fullName evidence="11">DNA 3'-5' helicase</fullName>
        <ecNumber evidence="11">5.6.2.4</ecNumber>
    </recommendedName>
</protein>
<feature type="domain" description="UvrD-like helicase C-terminal" evidence="14">
    <location>
        <begin position="287"/>
        <end position="567"/>
    </location>
</feature>
<evidence type="ECO:0000256" key="2">
    <source>
        <dbReference type="ARBA" id="ARBA00022741"/>
    </source>
</evidence>
<evidence type="ECO:0000256" key="7">
    <source>
        <dbReference type="ARBA" id="ARBA00023125"/>
    </source>
</evidence>
<keyword evidence="6" id="KW-0067">ATP-binding</keyword>
<evidence type="ECO:0000256" key="6">
    <source>
        <dbReference type="ARBA" id="ARBA00022840"/>
    </source>
</evidence>
<evidence type="ECO:0000313" key="15">
    <source>
        <dbReference type="EMBL" id="VAW96019.1"/>
    </source>
</evidence>
<dbReference type="Gene3D" id="1.10.10.160">
    <property type="match status" value="1"/>
</dbReference>
<dbReference type="CDD" id="cd18807">
    <property type="entry name" value="SF1_C_UvrD"/>
    <property type="match status" value="1"/>
</dbReference>
<keyword evidence="7" id="KW-0238">DNA-binding</keyword>
<evidence type="ECO:0000256" key="1">
    <source>
        <dbReference type="ARBA" id="ARBA00009922"/>
    </source>
</evidence>
<dbReference type="Gene3D" id="3.40.50.300">
    <property type="entry name" value="P-loop containing nucleotide triphosphate hydrolases"/>
    <property type="match status" value="2"/>
</dbReference>
<dbReference type="InterPro" id="IPR027417">
    <property type="entry name" value="P-loop_NTPase"/>
</dbReference>
<accession>A0A3B1ACL7</accession>
<proteinExistence type="inferred from homology"/>
<dbReference type="Pfam" id="PF00580">
    <property type="entry name" value="UvrD-helicase"/>
    <property type="match status" value="1"/>
</dbReference>
<dbReference type="NCBIfam" id="NF008743">
    <property type="entry name" value="PRK11773.1"/>
    <property type="match status" value="1"/>
</dbReference>
<dbReference type="EC" id="5.6.2.4" evidence="11"/>
<keyword evidence="8" id="KW-0234">DNA repair</keyword>
<dbReference type="InterPro" id="IPR014017">
    <property type="entry name" value="DNA_helicase_UvrD-like_C"/>
</dbReference>
<keyword evidence="5 15" id="KW-0347">Helicase</keyword>
<dbReference type="SUPFAM" id="SSF52540">
    <property type="entry name" value="P-loop containing nucleoside triphosphate hydrolases"/>
    <property type="match status" value="1"/>
</dbReference>
<evidence type="ECO:0000256" key="8">
    <source>
        <dbReference type="ARBA" id="ARBA00023204"/>
    </source>
</evidence>
<comment type="catalytic activity">
    <reaction evidence="10">
        <text>Couples ATP hydrolysis with the unwinding of duplex DNA by translocating in the 3'-5' direction.</text>
        <dbReference type="EC" id="5.6.2.4"/>
    </reaction>
</comment>
<evidence type="ECO:0000256" key="12">
    <source>
        <dbReference type="ARBA" id="ARBA00048988"/>
    </source>
</evidence>
<dbReference type="GO" id="GO:0043138">
    <property type="term" value="F:3'-5' DNA helicase activity"/>
    <property type="evidence" value="ECO:0007669"/>
    <property type="project" value="UniProtKB-EC"/>
</dbReference>
<dbReference type="GO" id="GO:0000725">
    <property type="term" value="P:recombinational repair"/>
    <property type="evidence" value="ECO:0007669"/>
    <property type="project" value="TreeGrafter"/>
</dbReference>
<dbReference type="PANTHER" id="PTHR11070:SF2">
    <property type="entry name" value="ATP-DEPENDENT DNA HELICASE SRS2"/>
    <property type="match status" value="1"/>
</dbReference>
<dbReference type="InterPro" id="IPR013986">
    <property type="entry name" value="DExx_box_DNA_helicase_dom_sf"/>
</dbReference>
<evidence type="ECO:0000256" key="3">
    <source>
        <dbReference type="ARBA" id="ARBA00022763"/>
    </source>
</evidence>
<reference evidence="15" key="1">
    <citation type="submission" date="2018-06" db="EMBL/GenBank/DDBJ databases">
        <authorList>
            <person name="Zhirakovskaya E."/>
        </authorList>
    </citation>
    <scope>NUCLEOTIDE SEQUENCE</scope>
</reference>
<dbReference type="PANTHER" id="PTHR11070">
    <property type="entry name" value="UVRD / RECB / PCRA DNA HELICASE FAMILY MEMBER"/>
    <property type="match status" value="1"/>
</dbReference>
<keyword evidence="3" id="KW-0227">DNA damage</keyword>
<evidence type="ECO:0000259" key="13">
    <source>
        <dbReference type="PROSITE" id="PS51198"/>
    </source>
</evidence>
<evidence type="ECO:0000256" key="9">
    <source>
        <dbReference type="ARBA" id="ARBA00023235"/>
    </source>
</evidence>
<dbReference type="GO" id="GO:0003677">
    <property type="term" value="F:DNA binding"/>
    <property type="evidence" value="ECO:0007669"/>
    <property type="project" value="UniProtKB-KW"/>
</dbReference>
<keyword evidence="9" id="KW-0413">Isomerase</keyword>
<dbReference type="GO" id="GO:0033202">
    <property type="term" value="C:DNA helicase complex"/>
    <property type="evidence" value="ECO:0007669"/>
    <property type="project" value="TreeGrafter"/>
</dbReference>
<evidence type="ECO:0000256" key="5">
    <source>
        <dbReference type="ARBA" id="ARBA00022806"/>
    </source>
</evidence>
<comment type="similarity">
    <text evidence="1">Belongs to the helicase family. UvrD subfamily.</text>
</comment>
<dbReference type="Pfam" id="PF13361">
    <property type="entry name" value="UvrD_C"/>
    <property type="match status" value="1"/>
</dbReference>
<dbReference type="AlphaFoldDB" id="A0A3B1ACL7"/>
<dbReference type="Gene3D" id="1.10.486.10">
    <property type="entry name" value="PCRA, domain 4"/>
    <property type="match status" value="1"/>
</dbReference>
<dbReference type="PROSITE" id="PS51217">
    <property type="entry name" value="UVRD_HELICASE_CTER"/>
    <property type="match status" value="1"/>
</dbReference>